<name>A0A498MBC5_LABRO</name>
<dbReference type="Proteomes" id="UP000290572">
    <property type="component" value="Unassembled WGS sequence"/>
</dbReference>
<feature type="region of interest" description="Disordered" evidence="1">
    <location>
        <begin position="148"/>
        <end position="221"/>
    </location>
</feature>
<proteinExistence type="predicted"/>
<dbReference type="AlphaFoldDB" id="A0A498MBC5"/>
<feature type="compositionally biased region" description="Basic and acidic residues" evidence="1">
    <location>
        <begin position="149"/>
        <end position="158"/>
    </location>
</feature>
<evidence type="ECO:0000313" key="3">
    <source>
        <dbReference type="Proteomes" id="UP000290572"/>
    </source>
</evidence>
<keyword evidence="3" id="KW-1185">Reference proteome</keyword>
<gene>
    <name evidence="2" type="ORF">ROHU_028666</name>
</gene>
<accession>A0A498MBC5</accession>
<dbReference type="EMBL" id="QBIY01012909">
    <property type="protein sequence ID" value="RXN14387.1"/>
    <property type="molecule type" value="Genomic_DNA"/>
</dbReference>
<comment type="caution">
    <text evidence="2">The sequence shown here is derived from an EMBL/GenBank/DDBJ whole genome shotgun (WGS) entry which is preliminary data.</text>
</comment>
<reference evidence="2 3" key="1">
    <citation type="submission" date="2018-03" db="EMBL/GenBank/DDBJ databases">
        <title>Draft genome sequence of Rohu Carp (Labeo rohita).</title>
        <authorList>
            <person name="Das P."/>
            <person name="Kushwaha B."/>
            <person name="Joshi C.G."/>
            <person name="Kumar D."/>
            <person name="Nagpure N.S."/>
            <person name="Sahoo L."/>
            <person name="Das S.P."/>
            <person name="Bit A."/>
            <person name="Patnaik S."/>
            <person name="Meher P.K."/>
            <person name="Jayasankar P."/>
            <person name="Koringa P.G."/>
            <person name="Patel N.V."/>
            <person name="Hinsu A.T."/>
            <person name="Kumar R."/>
            <person name="Pandey M."/>
            <person name="Agarwal S."/>
            <person name="Srivastava S."/>
            <person name="Singh M."/>
            <person name="Iquebal M.A."/>
            <person name="Jaiswal S."/>
            <person name="Angadi U.B."/>
            <person name="Kumar N."/>
            <person name="Raza M."/>
            <person name="Shah T.M."/>
            <person name="Rai A."/>
            <person name="Jena J.K."/>
        </authorList>
    </citation>
    <scope>NUCLEOTIDE SEQUENCE [LARGE SCALE GENOMIC DNA]</scope>
    <source>
        <strain evidence="2">DASCIFA01</strain>
        <tissue evidence="2">Testis</tissue>
    </source>
</reference>
<organism evidence="2 3">
    <name type="scientific">Labeo rohita</name>
    <name type="common">Indian major carp</name>
    <name type="synonym">Cyprinus rohita</name>
    <dbReference type="NCBI Taxonomy" id="84645"/>
    <lineage>
        <taxon>Eukaryota</taxon>
        <taxon>Metazoa</taxon>
        <taxon>Chordata</taxon>
        <taxon>Craniata</taxon>
        <taxon>Vertebrata</taxon>
        <taxon>Euteleostomi</taxon>
        <taxon>Actinopterygii</taxon>
        <taxon>Neopterygii</taxon>
        <taxon>Teleostei</taxon>
        <taxon>Ostariophysi</taxon>
        <taxon>Cypriniformes</taxon>
        <taxon>Cyprinidae</taxon>
        <taxon>Labeoninae</taxon>
        <taxon>Labeonini</taxon>
        <taxon>Labeo</taxon>
    </lineage>
</organism>
<protein>
    <submittedName>
        <fullName evidence="2">Uncharacterized protein</fullName>
    </submittedName>
</protein>
<evidence type="ECO:0000256" key="1">
    <source>
        <dbReference type="SAM" id="MobiDB-lite"/>
    </source>
</evidence>
<sequence length="221" mass="24912">MVEVSDRLSQQKEVPPKTKTEFQSFCLTTMMWVHHLVPTSITELKTLVTLITLRVIVTSLILAVISVDNLYAAIQESEILALAEEDMVEVSDRLSQHKEVPPKTNTEFQSFCLATMMWVHHLGPTSIKELKGAWYTPKKQTCYRCPGRVPEESPEDAHPLATYPTDDTTDTPRLHDSITYKVPQIQPIVNKPAAAPAPRQHSTTEETTPSTGDWKNLPHTR</sequence>
<evidence type="ECO:0000313" key="2">
    <source>
        <dbReference type="EMBL" id="RXN14387.1"/>
    </source>
</evidence>